<sequence>MIDRTSADDVVSLASGMQVGAVVVVERDPGDVESLLAERIRTVPRLRRRLMPTPFGCGRPIWVDDPGFDLTNHVGRVVCPAPGDEAALLDIASSLVIRPLPRSAPLWSATLVTGLTENRAAVILVFHHVLSDGIGGLAVLANLVDGAPHTETTPFPAPAPSRRELLKDAWTARLKFRGRVSFPGLRWPSRGARCSLNQPTGPRRRQTMARAGVSRLHAAAHRCGGTVNDALLTAVMGALGTVLTKRGDHVDELVVSIPVSTRRSTTAAHLGNSTGVMPVALPTGGDPWSRLTRIAAITRAHKKSVTSATPIFRALNVLGIANWFMNHQRMVHTVVTNVHGPDHPLRFGDAPVVDLIPLSATTGNVTVAFAALSYADAFTITVVADPDHVPDLLVLTEALQAELEFVEGHEEATAPRQGPRS</sequence>
<dbReference type="InterPro" id="IPR023213">
    <property type="entry name" value="CAT-like_dom_sf"/>
</dbReference>
<evidence type="ECO:0000256" key="10">
    <source>
        <dbReference type="ARBA" id="ARBA00048109"/>
    </source>
</evidence>
<protein>
    <recommendedName>
        <fullName evidence="4">diacylglycerol O-acyltransferase</fullName>
        <ecNumber evidence="4">2.3.1.20</ecNumber>
    </recommendedName>
</protein>
<dbReference type="GO" id="GO:0005886">
    <property type="term" value="C:plasma membrane"/>
    <property type="evidence" value="ECO:0007669"/>
    <property type="project" value="TreeGrafter"/>
</dbReference>
<comment type="similarity">
    <text evidence="3">Belongs to the long-chain O-acyltransferase family.</text>
</comment>
<feature type="domain" description="O-acyltransferase WSD1-like N-terminal" evidence="11">
    <location>
        <begin position="17"/>
        <end position="163"/>
    </location>
</feature>
<dbReference type="GO" id="GO:0004144">
    <property type="term" value="F:diacylglycerol O-acyltransferase activity"/>
    <property type="evidence" value="ECO:0007669"/>
    <property type="project" value="UniProtKB-EC"/>
</dbReference>
<keyword evidence="14" id="KW-1185">Reference proteome</keyword>
<evidence type="ECO:0000259" key="11">
    <source>
        <dbReference type="Pfam" id="PF03007"/>
    </source>
</evidence>
<dbReference type="InterPro" id="IPR004255">
    <property type="entry name" value="O-acyltransferase_WSD1_N"/>
</dbReference>
<dbReference type="Proteomes" id="UP000481360">
    <property type="component" value="Unassembled WGS sequence"/>
</dbReference>
<dbReference type="PANTHER" id="PTHR31650:SF1">
    <property type="entry name" value="WAX ESTER SYNTHASE_DIACYLGLYCEROL ACYLTRANSFERASE 4-RELATED"/>
    <property type="match status" value="1"/>
</dbReference>
<dbReference type="AlphaFoldDB" id="A0A7C9W313"/>
<comment type="pathway">
    <text evidence="2">Lipid metabolism.</text>
</comment>
<dbReference type="Gene3D" id="3.30.559.10">
    <property type="entry name" value="Chloramphenicol acetyltransferase-like domain"/>
    <property type="match status" value="1"/>
</dbReference>
<evidence type="ECO:0000313" key="13">
    <source>
        <dbReference type="EMBL" id="NGY62420.1"/>
    </source>
</evidence>
<gene>
    <name evidence="13" type="ORF">G7043_26195</name>
</gene>
<accession>A0A7C9W313</accession>
<dbReference type="Pfam" id="PF03007">
    <property type="entry name" value="WS_DGAT_cat"/>
    <property type="match status" value="1"/>
</dbReference>
<comment type="catalytic activity">
    <reaction evidence="10">
        <text>an acyl-CoA + a 1,2-diacyl-sn-glycerol = a triacyl-sn-glycerol + CoA</text>
        <dbReference type="Rhea" id="RHEA:10868"/>
        <dbReference type="ChEBI" id="CHEBI:17815"/>
        <dbReference type="ChEBI" id="CHEBI:57287"/>
        <dbReference type="ChEBI" id="CHEBI:58342"/>
        <dbReference type="ChEBI" id="CHEBI:64615"/>
        <dbReference type="EC" id="2.3.1.20"/>
    </reaction>
</comment>
<dbReference type="Pfam" id="PF06974">
    <property type="entry name" value="WS_DGAT_C"/>
    <property type="match status" value="1"/>
</dbReference>
<proteinExistence type="inferred from homology"/>
<evidence type="ECO:0000259" key="12">
    <source>
        <dbReference type="Pfam" id="PF06974"/>
    </source>
</evidence>
<dbReference type="GO" id="GO:0071731">
    <property type="term" value="P:response to nitric oxide"/>
    <property type="evidence" value="ECO:0007669"/>
    <property type="project" value="TreeGrafter"/>
</dbReference>
<dbReference type="UniPathway" id="UPA00282"/>
<dbReference type="GO" id="GO:0051701">
    <property type="term" value="P:biological process involved in interaction with host"/>
    <property type="evidence" value="ECO:0007669"/>
    <property type="project" value="TreeGrafter"/>
</dbReference>
<comment type="caution">
    <text evidence="13">The sequence shown here is derived from an EMBL/GenBank/DDBJ whole genome shotgun (WGS) entry which is preliminary data.</text>
</comment>
<dbReference type="SUPFAM" id="SSF52777">
    <property type="entry name" value="CoA-dependent acyltransferases"/>
    <property type="match status" value="2"/>
</dbReference>
<dbReference type="GO" id="GO:0019432">
    <property type="term" value="P:triglyceride biosynthetic process"/>
    <property type="evidence" value="ECO:0007669"/>
    <property type="project" value="UniProtKB-UniPathway"/>
</dbReference>
<dbReference type="Gene3D" id="3.30.559.30">
    <property type="entry name" value="Nonribosomal peptide synthetase, condensation domain"/>
    <property type="match status" value="1"/>
</dbReference>
<reference evidence="13 14" key="1">
    <citation type="submission" date="2020-03" db="EMBL/GenBank/DDBJ databases">
        <title>Isolation and identification of active actinomycetes.</title>
        <authorList>
            <person name="Sun X."/>
        </authorList>
    </citation>
    <scope>NUCLEOTIDE SEQUENCE [LARGE SCALE GENOMIC DNA]</scope>
    <source>
        <strain evidence="13 14">NEAU-D13</strain>
    </source>
</reference>
<dbReference type="EMBL" id="JAAMPJ010000007">
    <property type="protein sequence ID" value="NGY62420.1"/>
    <property type="molecule type" value="Genomic_DNA"/>
</dbReference>
<name>A0A7C9W313_9PSEU</name>
<keyword evidence="6" id="KW-0808">Transferase</keyword>
<evidence type="ECO:0000256" key="9">
    <source>
        <dbReference type="ARBA" id="ARBA00023315"/>
    </source>
</evidence>
<evidence type="ECO:0000313" key="14">
    <source>
        <dbReference type="Proteomes" id="UP000481360"/>
    </source>
</evidence>
<dbReference type="GO" id="GO:0001666">
    <property type="term" value="P:response to hypoxia"/>
    <property type="evidence" value="ECO:0007669"/>
    <property type="project" value="TreeGrafter"/>
</dbReference>
<evidence type="ECO:0000256" key="7">
    <source>
        <dbReference type="ARBA" id="ARBA00022798"/>
    </source>
</evidence>
<evidence type="ECO:0000256" key="2">
    <source>
        <dbReference type="ARBA" id="ARBA00005189"/>
    </source>
</evidence>
<evidence type="ECO:0000256" key="6">
    <source>
        <dbReference type="ARBA" id="ARBA00022679"/>
    </source>
</evidence>
<evidence type="ECO:0000256" key="1">
    <source>
        <dbReference type="ARBA" id="ARBA00004771"/>
    </source>
</evidence>
<evidence type="ECO:0000256" key="4">
    <source>
        <dbReference type="ARBA" id="ARBA00013244"/>
    </source>
</evidence>
<dbReference type="RefSeq" id="WP_166049848.1">
    <property type="nucleotide sequence ID" value="NZ_JAAMPJ010000007.1"/>
</dbReference>
<keyword evidence="8" id="KW-0443">Lipid metabolism</keyword>
<keyword evidence="9" id="KW-0012">Acyltransferase</keyword>
<dbReference type="InterPro" id="IPR009721">
    <property type="entry name" value="O-acyltransferase_WSD1_C"/>
</dbReference>
<dbReference type="PANTHER" id="PTHR31650">
    <property type="entry name" value="O-ACYLTRANSFERASE (WSD1-LIKE) FAMILY PROTEIN"/>
    <property type="match status" value="1"/>
</dbReference>
<evidence type="ECO:0000256" key="8">
    <source>
        <dbReference type="ARBA" id="ARBA00023098"/>
    </source>
</evidence>
<evidence type="ECO:0000256" key="5">
    <source>
        <dbReference type="ARBA" id="ARBA00022516"/>
    </source>
</evidence>
<organism evidence="13 14">
    <name type="scientific">Lentzea alba</name>
    <dbReference type="NCBI Taxonomy" id="2714351"/>
    <lineage>
        <taxon>Bacteria</taxon>
        <taxon>Bacillati</taxon>
        <taxon>Actinomycetota</taxon>
        <taxon>Actinomycetes</taxon>
        <taxon>Pseudonocardiales</taxon>
        <taxon>Pseudonocardiaceae</taxon>
        <taxon>Lentzea</taxon>
    </lineage>
</organism>
<evidence type="ECO:0000256" key="3">
    <source>
        <dbReference type="ARBA" id="ARBA00009587"/>
    </source>
</evidence>
<dbReference type="GO" id="GO:0006071">
    <property type="term" value="P:glycerol metabolic process"/>
    <property type="evidence" value="ECO:0007669"/>
    <property type="project" value="UniProtKB-KW"/>
</dbReference>
<dbReference type="EC" id="2.3.1.20" evidence="4"/>
<feature type="domain" description="O-acyltransferase WSD1 C-terminal" evidence="12">
    <location>
        <begin position="271"/>
        <end position="404"/>
    </location>
</feature>
<keyword evidence="5" id="KW-0444">Lipid biosynthesis</keyword>
<comment type="pathway">
    <text evidence="1">Glycerolipid metabolism; triacylglycerol biosynthesis.</text>
</comment>
<keyword evidence="7" id="KW-0319">Glycerol metabolism</keyword>
<dbReference type="InterPro" id="IPR045034">
    <property type="entry name" value="O-acyltransferase_WSD1-like"/>
</dbReference>